<feature type="compositionally biased region" description="Polar residues" evidence="1">
    <location>
        <begin position="398"/>
        <end position="407"/>
    </location>
</feature>
<organism evidence="2 3">
    <name type="scientific">Dendryphion nanum</name>
    <dbReference type="NCBI Taxonomy" id="256645"/>
    <lineage>
        <taxon>Eukaryota</taxon>
        <taxon>Fungi</taxon>
        <taxon>Dikarya</taxon>
        <taxon>Ascomycota</taxon>
        <taxon>Pezizomycotina</taxon>
        <taxon>Dothideomycetes</taxon>
        <taxon>Pleosporomycetidae</taxon>
        <taxon>Pleosporales</taxon>
        <taxon>Torulaceae</taxon>
        <taxon>Dendryphion</taxon>
    </lineage>
</organism>
<dbReference type="AlphaFoldDB" id="A0A9P9EJI4"/>
<evidence type="ECO:0000313" key="2">
    <source>
        <dbReference type="EMBL" id="KAH7139000.1"/>
    </source>
</evidence>
<feature type="region of interest" description="Disordered" evidence="1">
    <location>
        <begin position="741"/>
        <end position="824"/>
    </location>
</feature>
<name>A0A9P9EJI4_9PLEO</name>
<comment type="caution">
    <text evidence="2">The sequence shown here is derived from an EMBL/GenBank/DDBJ whole genome shotgun (WGS) entry which is preliminary data.</text>
</comment>
<accession>A0A9P9EJI4</accession>
<dbReference type="Proteomes" id="UP000700596">
    <property type="component" value="Unassembled WGS sequence"/>
</dbReference>
<proteinExistence type="predicted"/>
<feature type="region of interest" description="Disordered" evidence="1">
    <location>
        <begin position="386"/>
        <end position="447"/>
    </location>
</feature>
<gene>
    <name evidence="2" type="ORF">B0J11DRAFT_588655</name>
</gene>
<evidence type="ECO:0000256" key="1">
    <source>
        <dbReference type="SAM" id="MobiDB-lite"/>
    </source>
</evidence>
<feature type="compositionally biased region" description="Basic and acidic residues" evidence="1">
    <location>
        <begin position="425"/>
        <end position="438"/>
    </location>
</feature>
<sequence length="846" mass="95519">QTTINDVTNFALYQANQRTYEAAFLKNFIAHALHPDVIHQRFGNQSREPTSIARYLQSVTNNIKEIMDRIIRNTHIKCVYFLAVEDAQSLPFINVHHLKEDLFSDFGPQNLISVAPRLNQAWHRVHNLSDMVSYSTTDYPQTNRRLPFAEVEEACIKLLNPKFLHRLSAGEVMQIGSEMNNPTQNKPLALPFINRDSSSSSVYTPSVSLSTPFNASPARPKVQGETDLGHLPSSQNSVELLHGHQKLNTSGPTSPILLENIVGYSDNGADTANSTAQHVVTNNQALRSWEARLLDDHRRQLTRIQFNSTSRSYYRPPFITDAIKKAVVNGIVEPPTSEVYSLIHEYDARQAKRSLPKHGIAANQIQALTSTVDLPEDSLVQPIEPHRHNRGLAKANKKSNPLSNVRTNRSKMRQVDKPPRKKVRTMADQRRYNKDTPLHHPSGSKKLESHQILPSGAYFERKDPDEKFVWRCGIKHAMGYYYNAGDRRNCVGCFTHIDKNPNKKWMDFYMPTKSHFFQPAPPYVIWKPNKPLEKEVKQNNISHNGIAKAAYWYAINLGSSQTEATEKAIEAVQVHLRPKPKPEAEPTPEPEPEPIDLGPHPSGSTKMEHGQGIPQFHYFERKYRHEEFAWRCDVSHALGRYYMAGDKRSCPGCGSNRGGKGRQLEMDFYLPLGAVIRQVARGLMKWVPRRPYKVKNGTTKPQMQSHNQICSKKYWELVDGGEDLDSALALAIQATDDHLDQLACSESSEDSSSEESEEEQMQENKIGPSGSHTKSMDVDSLFSSDHSEVVPTILSMVTKKRKREDSSDEEDEEDGKEQVQGVIEEKVAIIEVSSSSDDSSSSSDSE</sequence>
<feature type="compositionally biased region" description="Acidic residues" evidence="1">
    <location>
        <begin position="806"/>
        <end position="815"/>
    </location>
</feature>
<feature type="region of interest" description="Disordered" evidence="1">
    <location>
        <begin position="209"/>
        <end position="234"/>
    </location>
</feature>
<dbReference type="OrthoDB" id="3792198at2759"/>
<feature type="compositionally biased region" description="Basic residues" evidence="1">
    <location>
        <begin position="387"/>
        <end position="397"/>
    </location>
</feature>
<feature type="region of interest" description="Disordered" evidence="1">
    <location>
        <begin position="576"/>
        <end position="610"/>
    </location>
</feature>
<keyword evidence="3" id="KW-1185">Reference proteome</keyword>
<protein>
    <submittedName>
        <fullName evidence="2">Uncharacterized protein</fullName>
    </submittedName>
</protein>
<reference evidence="2" key="1">
    <citation type="journal article" date="2021" name="Nat. Commun.">
        <title>Genetic determinants of endophytism in the Arabidopsis root mycobiome.</title>
        <authorList>
            <person name="Mesny F."/>
            <person name="Miyauchi S."/>
            <person name="Thiergart T."/>
            <person name="Pickel B."/>
            <person name="Atanasova L."/>
            <person name="Karlsson M."/>
            <person name="Huettel B."/>
            <person name="Barry K.W."/>
            <person name="Haridas S."/>
            <person name="Chen C."/>
            <person name="Bauer D."/>
            <person name="Andreopoulos W."/>
            <person name="Pangilinan J."/>
            <person name="LaButti K."/>
            <person name="Riley R."/>
            <person name="Lipzen A."/>
            <person name="Clum A."/>
            <person name="Drula E."/>
            <person name="Henrissat B."/>
            <person name="Kohler A."/>
            <person name="Grigoriev I.V."/>
            <person name="Martin F.M."/>
            <person name="Hacquard S."/>
        </authorList>
    </citation>
    <scope>NUCLEOTIDE SEQUENCE</scope>
    <source>
        <strain evidence="2">MPI-CAGE-CH-0243</strain>
    </source>
</reference>
<feature type="non-terminal residue" evidence="2">
    <location>
        <position position="846"/>
    </location>
</feature>
<dbReference type="EMBL" id="JAGMWT010000001">
    <property type="protein sequence ID" value="KAH7139000.1"/>
    <property type="molecule type" value="Genomic_DNA"/>
</dbReference>
<evidence type="ECO:0000313" key="3">
    <source>
        <dbReference type="Proteomes" id="UP000700596"/>
    </source>
</evidence>
<feature type="compositionally biased region" description="Acidic residues" evidence="1">
    <location>
        <begin position="747"/>
        <end position="761"/>
    </location>
</feature>